<evidence type="ECO:0000256" key="4">
    <source>
        <dbReference type="SAM" id="SignalP"/>
    </source>
</evidence>
<dbReference type="RefSeq" id="WP_093793157.1">
    <property type="nucleotide sequence ID" value="NZ_CP155571.1"/>
</dbReference>
<gene>
    <name evidence="6" type="ORF">SPACI_043350</name>
</gene>
<dbReference type="PANTHER" id="PTHR36307:SF1">
    <property type="entry name" value="FLAGELLA BASAL BODY P-RING FORMATION PROTEIN FLGA"/>
    <property type="match status" value="1"/>
</dbReference>
<keyword evidence="2 4" id="KW-0732">Signal</keyword>
<feature type="chain" id="PRO_5046017624" description="SAF domain-containing protein" evidence="4">
    <location>
        <begin position="28"/>
        <end position="323"/>
    </location>
</feature>
<keyword evidence="7" id="KW-1185">Reference proteome</keyword>
<evidence type="ECO:0000259" key="5">
    <source>
        <dbReference type="SMART" id="SM00858"/>
    </source>
</evidence>
<dbReference type="Pfam" id="PF13144">
    <property type="entry name" value="ChapFlgA"/>
    <property type="match status" value="1"/>
</dbReference>
<dbReference type="SMART" id="SM00858">
    <property type="entry name" value="SAF"/>
    <property type="match status" value="1"/>
</dbReference>
<evidence type="ECO:0000313" key="6">
    <source>
        <dbReference type="EMBL" id="XFO74226.1"/>
    </source>
</evidence>
<proteinExistence type="predicted"/>
<evidence type="ECO:0000256" key="1">
    <source>
        <dbReference type="ARBA" id="ARBA00004418"/>
    </source>
</evidence>
<dbReference type="InterPro" id="IPR039246">
    <property type="entry name" value="Flagellar_FlgA"/>
</dbReference>
<dbReference type="InterPro" id="IPR017585">
    <property type="entry name" value="SAF_FlgA"/>
</dbReference>
<dbReference type="Proteomes" id="UP000216052">
    <property type="component" value="Chromosome"/>
</dbReference>
<evidence type="ECO:0000256" key="3">
    <source>
        <dbReference type="ARBA" id="ARBA00022764"/>
    </source>
</evidence>
<dbReference type="InterPro" id="IPR013974">
    <property type="entry name" value="SAF"/>
</dbReference>
<feature type="signal peptide" evidence="4">
    <location>
        <begin position="1"/>
        <end position="27"/>
    </location>
</feature>
<dbReference type="EMBL" id="CP155571">
    <property type="protein sequence ID" value="XFO74226.1"/>
    <property type="molecule type" value="Genomic_DNA"/>
</dbReference>
<organism evidence="6 7">
    <name type="scientific">Sporomusa acidovorans (strain ATCC 49682 / DSM 3132 / Mol)</name>
    <dbReference type="NCBI Taxonomy" id="1123286"/>
    <lineage>
        <taxon>Bacteria</taxon>
        <taxon>Bacillati</taxon>
        <taxon>Bacillota</taxon>
        <taxon>Negativicutes</taxon>
        <taxon>Selenomonadales</taxon>
        <taxon>Sporomusaceae</taxon>
        <taxon>Sporomusa</taxon>
    </lineage>
</organism>
<dbReference type="PANTHER" id="PTHR36307">
    <property type="entry name" value="FLAGELLA BASAL BODY P-RING FORMATION PROTEIN FLGA"/>
    <property type="match status" value="1"/>
</dbReference>
<evidence type="ECO:0000256" key="2">
    <source>
        <dbReference type="ARBA" id="ARBA00022729"/>
    </source>
</evidence>
<feature type="domain" description="SAF" evidence="5">
    <location>
        <begin position="198"/>
        <end position="260"/>
    </location>
</feature>
<sequence>MNYNLCRLTMVILCIAGIFFTGQQVEAQELAVRLDSEVQVAGPYFTLGDIAGISGENSNRIVEMGQIKLGRSPQPGQSFVLSREIIMARLNRARVDLADIDWSIPATVKVTALSQPVTGSQFVSQAEQYLKANVAGEATITASGQPRDILVPPGNISFAVKAPYGIRYNAPTSVGVTVQVDGQPVSTVTLRFDIKKYAPVAVTSRVLPAGEIITPDSITFEQRDIGRLPPGYFSDSSKILGKSVKRQLTAGLIITESMLDKPVLITTGKPVNIVAKTGNIEVTMPGIALKNGSEGEYIQVKNSSSRKVITGQVMDETTVRIML</sequence>
<keyword evidence="3" id="KW-0574">Periplasm</keyword>
<name>A0ABZ3J7Y8_SPOA4</name>
<dbReference type="CDD" id="cd11614">
    <property type="entry name" value="SAF_CpaB_FlgA_like"/>
    <property type="match status" value="1"/>
</dbReference>
<dbReference type="Gene3D" id="3.90.1210.10">
    <property type="entry name" value="Antifreeze-like/N-acetylneuraminic acid synthase C-terminal domain"/>
    <property type="match status" value="1"/>
</dbReference>
<protein>
    <recommendedName>
        <fullName evidence="5">SAF domain-containing protein</fullName>
    </recommendedName>
</protein>
<evidence type="ECO:0000313" key="7">
    <source>
        <dbReference type="Proteomes" id="UP000216052"/>
    </source>
</evidence>
<accession>A0ABZ3J7Y8</accession>
<dbReference type="NCBIfam" id="TIGR03170">
    <property type="entry name" value="flgA_cterm"/>
    <property type="match status" value="1"/>
</dbReference>
<dbReference type="Gene3D" id="2.30.30.760">
    <property type="match status" value="1"/>
</dbReference>
<comment type="subcellular location">
    <subcellularLocation>
        <location evidence="1">Periplasm</location>
    </subcellularLocation>
</comment>
<reference evidence="6" key="1">
    <citation type="submission" date="2024-05" db="EMBL/GenBank/DDBJ databases">
        <title>Isolation and characterization of Sporomusa carbonis sp. nov., a carboxydotrophic hydrogenogen in the genus of Sporomusa isolated from a charcoal burning pile.</title>
        <authorList>
            <person name="Boeer T."/>
            <person name="Rosenbaum F."/>
            <person name="Eysell L."/>
            <person name="Mueller V."/>
            <person name="Daniel R."/>
            <person name="Poehlein A."/>
        </authorList>
    </citation>
    <scope>NUCLEOTIDE SEQUENCE [LARGE SCALE GENOMIC DNA]</scope>
    <source>
        <strain evidence="6">DSM 3132</strain>
    </source>
</reference>